<gene>
    <name evidence="1" type="ORF">BOX15_Mlig011798g1</name>
</gene>
<proteinExistence type="predicted"/>
<dbReference type="OrthoDB" id="7771310at2759"/>
<dbReference type="AlphaFoldDB" id="A0A267EN88"/>
<accession>A0A267EN88</accession>
<organism evidence="1 2">
    <name type="scientific">Macrostomum lignano</name>
    <dbReference type="NCBI Taxonomy" id="282301"/>
    <lineage>
        <taxon>Eukaryota</taxon>
        <taxon>Metazoa</taxon>
        <taxon>Spiralia</taxon>
        <taxon>Lophotrochozoa</taxon>
        <taxon>Platyhelminthes</taxon>
        <taxon>Rhabditophora</taxon>
        <taxon>Macrostomorpha</taxon>
        <taxon>Macrostomida</taxon>
        <taxon>Macrostomidae</taxon>
        <taxon>Macrostomum</taxon>
    </lineage>
</organism>
<dbReference type="SUPFAM" id="SSF53335">
    <property type="entry name" value="S-adenosyl-L-methionine-dependent methyltransferases"/>
    <property type="match status" value="1"/>
</dbReference>
<feature type="non-terminal residue" evidence="1">
    <location>
        <position position="1"/>
    </location>
</feature>
<evidence type="ECO:0008006" key="3">
    <source>
        <dbReference type="Google" id="ProtNLM"/>
    </source>
</evidence>
<dbReference type="InterPro" id="IPR029063">
    <property type="entry name" value="SAM-dependent_MTases_sf"/>
</dbReference>
<dbReference type="GO" id="GO:0030798">
    <property type="term" value="F:trans-aconitate 2-methyltransferase activity"/>
    <property type="evidence" value="ECO:0007669"/>
    <property type="project" value="InterPro"/>
</dbReference>
<dbReference type="EMBL" id="NIVC01001945">
    <property type="protein sequence ID" value="PAA62367.1"/>
    <property type="molecule type" value="Genomic_DNA"/>
</dbReference>
<keyword evidence="2" id="KW-1185">Reference proteome</keyword>
<dbReference type="Proteomes" id="UP000215902">
    <property type="component" value="Unassembled WGS sequence"/>
</dbReference>
<evidence type="ECO:0000313" key="2">
    <source>
        <dbReference type="Proteomes" id="UP000215902"/>
    </source>
</evidence>
<dbReference type="Gene3D" id="3.40.50.150">
    <property type="entry name" value="Vaccinia Virus protein VP39"/>
    <property type="match status" value="1"/>
</dbReference>
<dbReference type="Gene3D" id="1.10.150.290">
    <property type="entry name" value="S-adenosyl-L-methionine-dependent methyltransferases"/>
    <property type="match status" value="1"/>
</dbReference>
<protein>
    <recommendedName>
        <fullName evidence="3">Methyltransf_11 domain-containing protein</fullName>
    </recommendedName>
</protein>
<name>A0A267EN88_9PLAT</name>
<evidence type="ECO:0000313" key="1">
    <source>
        <dbReference type="EMBL" id="PAA62367.1"/>
    </source>
</evidence>
<dbReference type="InterPro" id="IPR023149">
    <property type="entry name" value="Trans_acon_MeTrfase_C"/>
</dbReference>
<reference evidence="1 2" key="1">
    <citation type="submission" date="2017-06" db="EMBL/GenBank/DDBJ databases">
        <title>A platform for efficient transgenesis in Macrostomum lignano, a flatworm model organism for stem cell research.</title>
        <authorList>
            <person name="Berezikov E."/>
        </authorList>
    </citation>
    <scope>NUCLEOTIDE SEQUENCE [LARGE SCALE GENOMIC DNA]</scope>
    <source>
        <strain evidence="1">DV1</strain>
        <tissue evidence="1">Whole organism</tissue>
    </source>
</reference>
<sequence length="232" mass="26426">NPNFLKFATEHEQKSKESTPDQPQLELLLVDLNQLHWHAHVPSMDYDIITSFLTLHWIKNLTNCLESLKCLMKPSKTIMFHVIGIKPGPNFQATMKDLATTEKWGPIIKEFAHSTRWQDPNIADWRCAPDPAAAFADILTSAGFSVSLCQRMAFTYTTESEAECRGHLTWLVPFTWQLAESERDCLMTDFMAAYSRHTKQPEPGRYVWENEVLVVLAQRAAVELHRPAGGGQ</sequence>
<comment type="caution">
    <text evidence="1">The sequence shown here is derived from an EMBL/GenBank/DDBJ whole genome shotgun (WGS) entry which is preliminary data.</text>
</comment>